<feature type="transmembrane region" description="Helical" evidence="6">
    <location>
        <begin position="158"/>
        <end position="178"/>
    </location>
</feature>
<dbReference type="AlphaFoldDB" id="A0A3M9NM54"/>
<evidence type="ECO:0000256" key="2">
    <source>
        <dbReference type="ARBA" id="ARBA00022475"/>
    </source>
</evidence>
<sequence length="499" mass="55606">MKNSKLFKNSWFSVFQTIVVAIVAILLFKLMVVHLGLKITGLWSYLSSLTAITAFGSSGFANALLFFIPKYQFAQNDANVKTLINTSFVAVLSISIVLCILAYSIFIYIIPFTVNADMVSIANSLLPYIVLSFFFSSLATNYLSVLDGLMLMDVRSKINMAGAVIFLLAGFILLLKIGIIGIPIAQLIQNIFLLIASFVAVKKNIPSYRFSVEFNKRVFKSIFKYGFSFQLLSVTQISDPFMKAMITKYSGSDITAIFDFCVKLLSVFRSLIISANLSIVPQISIFKALGKVNRIKTFYKANFKLVLLFSLIFFLSPLVLSDTISLFFLNKTSSDFNFILFTVAIGLLVNALAFPAHFSNLGTGNLKWNVINNFITALLIFILAPLMGKYIGGKYIALSWSISAIVGAIVLIASYSKQTNTSIFYFFNKNIFLIIGSILCAGILNKYLNGLPIINNSPLTIFFINLLVLALFIFYPLYKNDTLGKIKDRLVARYSARRQ</sequence>
<dbReference type="RefSeq" id="WP_123119442.1">
    <property type="nucleotide sequence ID" value="NZ_RJJR01000002.1"/>
</dbReference>
<protein>
    <recommendedName>
        <fullName evidence="9">Polysaccharide biosynthesis protein C-terminal domain-containing protein</fullName>
    </recommendedName>
</protein>
<proteinExistence type="predicted"/>
<feature type="transmembrane region" description="Helical" evidence="6">
    <location>
        <begin position="459"/>
        <end position="478"/>
    </location>
</feature>
<evidence type="ECO:0000313" key="8">
    <source>
        <dbReference type="Proteomes" id="UP000267223"/>
    </source>
</evidence>
<keyword evidence="2" id="KW-1003">Cell membrane</keyword>
<dbReference type="InterPro" id="IPR050833">
    <property type="entry name" value="Poly_Biosynth_Transport"/>
</dbReference>
<feature type="transmembrane region" description="Helical" evidence="6">
    <location>
        <begin position="12"/>
        <end position="37"/>
    </location>
</feature>
<feature type="transmembrane region" description="Helical" evidence="6">
    <location>
        <begin position="184"/>
        <end position="201"/>
    </location>
</feature>
<evidence type="ECO:0000256" key="3">
    <source>
        <dbReference type="ARBA" id="ARBA00022692"/>
    </source>
</evidence>
<gene>
    <name evidence="7" type="ORF">EFY79_04240</name>
</gene>
<evidence type="ECO:0000256" key="4">
    <source>
        <dbReference type="ARBA" id="ARBA00022989"/>
    </source>
</evidence>
<keyword evidence="3 6" id="KW-0812">Transmembrane</keyword>
<feature type="transmembrane region" description="Helical" evidence="6">
    <location>
        <begin position="397"/>
        <end position="415"/>
    </location>
</feature>
<feature type="transmembrane region" description="Helical" evidence="6">
    <location>
        <begin position="125"/>
        <end position="146"/>
    </location>
</feature>
<reference evidence="7 8" key="1">
    <citation type="submission" date="2018-11" db="EMBL/GenBank/DDBJ databases">
        <title>Draft genome sequence of Ferruginibacter sp. BO-59.</title>
        <authorList>
            <person name="Im W.T."/>
        </authorList>
    </citation>
    <scope>NUCLEOTIDE SEQUENCE [LARGE SCALE GENOMIC DNA]</scope>
    <source>
        <strain evidence="7 8">BO-59</strain>
    </source>
</reference>
<feature type="transmembrane region" description="Helical" evidence="6">
    <location>
        <begin position="427"/>
        <end position="447"/>
    </location>
</feature>
<evidence type="ECO:0000313" key="7">
    <source>
        <dbReference type="EMBL" id="RNI38879.1"/>
    </source>
</evidence>
<evidence type="ECO:0000256" key="1">
    <source>
        <dbReference type="ARBA" id="ARBA00004651"/>
    </source>
</evidence>
<feature type="transmembrane region" description="Helical" evidence="6">
    <location>
        <begin position="88"/>
        <end position="110"/>
    </location>
</feature>
<feature type="transmembrane region" description="Helical" evidence="6">
    <location>
        <begin position="301"/>
        <end position="318"/>
    </location>
</feature>
<dbReference type="PANTHER" id="PTHR30250">
    <property type="entry name" value="PST FAMILY PREDICTED COLANIC ACID TRANSPORTER"/>
    <property type="match status" value="1"/>
</dbReference>
<name>A0A3M9NM54_9BACT</name>
<feature type="transmembrane region" description="Helical" evidence="6">
    <location>
        <begin position="338"/>
        <end position="358"/>
    </location>
</feature>
<dbReference type="EMBL" id="RJJR01000002">
    <property type="protein sequence ID" value="RNI38879.1"/>
    <property type="molecule type" value="Genomic_DNA"/>
</dbReference>
<accession>A0A3M9NM54</accession>
<dbReference type="GO" id="GO:0005886">
    <property type="term" value="C:plasma membrane"/>
    <property type="evidence" value="ECO:0007669"/>
    <property type="project" value="UniProtKB-SubCell"/>
</dbReference>
<keyword evidence="5 6" id="KW-0472">Membrane</keyword>
<keyword evidence="4 6" id="KW-1133">Transmembrane helix</keyword>
<dbReference type="PANTHER" id="PTHR30250:SF11">
    <property type="entry name" value="O-ANTIGEN TRANSPORTER-RELATED"/>
    <property type="match status" value="1"/>
</dbReference>
<organism evidence="7 8">
    <name type="scientific">Hanamia caeni</name>
    <dbReference type="NCBI Taxonomy" id="2294116"/>
    <lineage>
        <taxon>Bacteria</taxon>
        <taxon>Pseudomonadati</taxon>
        <taxon>Bacteroidota</taxon>
        <taxon>Chitinophagia</taxon>
        <taxon>Chitinophagales</taxon>
        <taxon>Chitinophagaceae</taxon>
        <taxon>Hanamia</taxon>
    </lineage>
</organism>
<dbReference type="OrthoDB" id="1226227at2"/>
<dbReference type="Proteomes" id="UP000267223">
    <property type="component" value="Unassembled WGS sequence"/>
</dbReference>
<comment type="caution">
    <text evidence="7">The sequence shown here is derived from an EMBL/GenBank/DDBJ whole genome shotgun (WGS) entry which is preliminary data.</text>
</comment>
<keyword evidence="8" id="KW-1185">Reference proteome</keyword>
<comment type="subcellular location">
    <subcellularLocation>
        <location evidence="1">Cell membrane</location>
        <topology evidence="1">Multi-pass membrane protein</topology>
    </subcellularLocation>
</comment>
<evidence type="ECO:0000256" key="5">
    <source>
        <dbReference type="ARBA" id="ARBA00023136"/>
    </source>
</evidence>
<evidence type="ECO:0000256" key="6">
    <source>
        <dbReference type="SAM" id="Phobius"/>
    </source>
</evidence>
<feature type="transmembrane region" description="Helical" evidence="6">
    <location>
        <begin position="370"/>
        <end position="391"/>
    </location>
</feature>
<evidence type="ECO:0008006" key="9">
    <source>
        <dbReference type="Google" id="ProtNLM"/>
    </source>
</evidence>
<feature type="transmembrane region" description="Helical" evidence="6">
    <location>
        <begin position="43"/>
        <end position="68"/>
    </location>
</feature>